<dbReference type="KEGG" id="hru:Halru_2683"/>
<dbReference type="STRING" id="797302.Halru_2683"/>
<dbReference type="EMBL" id="CP003050">
    <property type="protein sequence ID" value="AGB17258.1"/>
    <property type="molecule type" value="Genomic_DNA"/>
</dbReference>
<evidence type="ECO:0000313" key="4">
    <source>
        <dbReference type="Proteomes" id="UP000010846"/>
    </source>
</evidence>
<feature type="transmembrane region" description="Helical" evidence="2">
    <location>
        <begin position="82"/>
        <end position="102"/>
    </location>
</feature>
<evidence type="ECO:0000256" key="2">
    <source>
        <dbReference type="SAM" id="Phobius"/>
    </source>
</evidence>
<proteinExistence type="predicted"/>
<keyword evidence="2" id="KW-0812">Transmembrane</keyword>
<dbReference type="HOGENOM" id="CLU_107891_1_0_2"/>
<dbReference type="AlphaFoldDB" id="L0IEJ6"/>
<dbReference type="OrthoDB" id="202693at2157"/>
<sequence>MTDDATDRDDESRDGTRRADGGRTRDRSDDPAALREEIERLRGDLEALEAGVDDRTVERETLEADLKRYVRRRVRRGHAHGWGPYLVLLYGTAMTIAAYYFLSSGWAILAMFVVWTSTLGVYFLMVVFGLTITALGLPGRLRNRVGEWRS</sequence>
<keyword evidence="4" id="KW-1185">Reference proteome</keyword>
<dbReference type="Proteomes" id="UP000010846">
    <property type="component" value="Chromosome"/>
</dbReference>
<feature type="transmembrane region" description="Helical" evidence="2">
    <location>
        <begin position="108"/>
        <end position="137"/>
    </location>
</feature>
<protein>
    <submittedName>
        <fullName evidence="3">Uncharacterized protein</fullName>
    </submittedName>
</protein>
<feature type="compositionally biased region" description="Basic and acidic residues" evidence="1">
    <location>
        <begin position="10"/>
        <end position="33"/>
    </location>
</feature>
<gene>
    <name evidence="3" type="ordered locus">Halru_2683</name>
</gene>
<evidence type="ECO:0000256" key="1">
    <source>
        <dbReference type="SAM" id="MobiDB-lite"/>
    </source>
</evidence>
<name>L0IEJ6_HALRX</name>
<keyword evidence="2" id="KW-1133">Transmembrane helix</keyword>
<reference evidence="3" key="1">
    <citation type="submission" date="2011-09" db="EMBL/GenBank/DDBJ databases">
        <title>Complete sequence of Halovivax ruber XH-70.</title>
        <authorList>
            <consortium name="US DOE Joint Genome Institute"/>
            <person name="Lucas S."/>
            <person name="Han J."/>
            <person name="Lapidus A."/>
            <person name="Cheng J.-F."/>
            <person name="Goodwin L."/>
            <person name="Pitluck S."/>
            <person name="Peters L."/>
            <person name="Mikhailova N."/>
            <person name="Davenport K."/>
            <person name="Detter J.C."/>
            <person name="Han C."/>
            <person name="Tapia R."/>
            <person name="Land M."/>
            <person name="Hauser L."/>
            <person name="Kyrpides N."/>
            <person name="Ivanova N."/>
            <person name="Pagani I."/>
            <person name="Sproer C."/>
            <person name="Anderson I."/>
            <person name="Woyke T."/>
        </authorList>
    </citation>
    <scope>NUCLEOTIDE SEQUENCE</scope>
    <source>
        <strain evidence="3">XH-70</strain>
    </source>
</reference>
<organism evidence="3 4">
    <name type="scientific">Halovivax ruber (strain DSM 18193 / JCM 13892 / XH-70)</name>
    <dbReference type="NCBI Taxonomy" id="797302"/>
    <lineage>
        <taxon>Archaea</taxon>
        <taxon>Methanobacteriati</taxon>
        <taxon>Methanobacteriota</taxon>
        <taxon>Stenosarchaea group</taxon>
        <taxon>Halobacteria</taxon>
        <taxon>Halobacteriales</taxon>
        <taxon>Natrialbaceae</taxon>
        <taxon>Halovivax</taxon>
    </lineage>
</organism>
<keyword evidence="2" id="KW-0472">Membrane</keyword>
<dbReference type="eggNOG" id="arCOG07870">
    <property type="taxonomic scope" value="Archaea"/>
</dbReference>
<feature type="region of interest" description="Disordered" evidence="1">
    <location>
        <begin position="1"/>
        <end position="33"/>
    </location>
</feature>
<evidence type="ECO:0000313" key="3">
    <source>
        <dbReference type="EMBL" id="AGB17258.1"/>
    </source>
</evidence>
<accession>L0IEJ6</accession>